<dbReference type="Pfam" id="PF20152">
    <property type="entry name" value="DUF6534"/>
    <property type="match status" value="1"/>
</dbReference>
<feature type="transmembrane region" description="Helical" evidence="1">
    <location>
        <begin position="154"/>
        <end position="175"/>
    </location>
</feature>
<evidence type="ECO:0000313" key="3">
    <source>
        <dbReference type="EMBL" id="KAF5378715.1"/>
    </source>
</evidence>
<dbReference type="OrthoDB" id="3263055at2759"/>
<dbReference type="EMBL" id="JAACJN010000074">
    <property type="protein sequence ID" value="KAF5378715.1"/>
    <property type="molecule type" value="Genomic_DNA"/>
</dbReference>
<proteinExistence type="predicted"/>
<evidence type="ECO:0000313" key="4">
    <source>
        <dbReference type="Proteomes" id="UP000518752"/>
    </source>
</evidence>
<evidence type="ECO:0000256" key="1">
    <source>
        <dbReference type="SAM" id="Phobius"/>
    </source>
</evidence>
<organism evidence="3 4">
    <name type="scientific">Collybiopsis confluens</name>
    <dbReference type="NCBI Taxonomy" id="2823264"/>
    <lineage>
        <taxon>Eukaryota</taxon>
        <taxon>Fungi</taxon>
        <taxon>Dikarya</taxon>
        <taxon>Basidiomycota</taxon>
        <taxon>Agaricomycotina</taxon>
        <taxon>Agaricomycetes</taxon>
        <taxon>Agaricomycetidae</taxon>
        <taxon>Agaricales</taxon>
        <taxon>Marasmiineae</taxon>
        <taxon>Omphalotaceae</taxon>
        <taxon>Collybiopsis</taxon>
    </lineage>
</organism>
<keyword evidence="1" id="KW-1133">Transmembrane helix</keyword>
<feature type="domain" description="DUF6534" evidence="2">
    <location>
        <begin position="96"/>
        <end position="179"/>
    </location>
</feature>
<keyword evidence="4" id="KW-1185">Reference proteome</keyword>
<accession>A0A8H5H8S0</accession>
<gene>
    <name evidence="3" type="ORF">D9757_010759</name>
</gene>
<dbReference type="AlphaFoldDB" id="A0A8H5H8S0"/>
<keyword evidence="1" id="KW-0472">Membrane</keyword>
<dbReference type="PANTHER" id="PTHR40465">
    <property type="entry name" value="CHROMOSOME 1, WHOLE GENOME SHOTGUN SEQUENCE"/>
    <property type="match status" value="1"/>
</dbReference>
<protein>
    <recommendedName>
        <fullName evidence="2">DUF6534 domain-containing protein</fullName>
    </recommendedName>
</protein>
<sequence length="311" mass="34419">MTEDIIGKVEVLFNGFSAFAVQSFLTWRIWRLGRNHWIIGIVMALVLAEFVSWTHGIPSNNVLGEAFGFIALARVKTFVELATELKGLSVTVNALAAAGDMLIAGTLTFLFQTSKTGTDTMLNKLTVFAVNTGLLTSLCAIGSLVFILAAPNTFIYISFFFCMGRLYTNSLLATLNARKTIRAAGDKVQSASHALNNHSSFGPFARSFTEPSAPFISSNRRHAQWPTEPDIKMDTFNEGWTQHYSRGQGQGLQTCSKTEALEYECEMATRMSKTSDRSSNDEASTCRRDGNVISILIGHWHKETQYPEQLF</sequence>
<dbReference type="InterPro" id="IPR045339">
    <property type="entry name" value="DUF6534"/>
</dbReference>
<evidence type="ECO:0000259" key="2">
    <source>
        <dbReference type="Pfam" id="PF20152"/>
    </source>
</evidence>
<feature type="transmembrane region" description="Helical" evidence="1">
    <location>
        <begin position="37"/>
        <end position="55"/>
    </location>
</feature>
<feature type="transmembrane region" description="Helical" evidence="1">
    <location>
        <begin position="94"/>
        <end position="113"/>
    </location>
</feature>
<feature type="transmembrane region" description="Helical" evidence="1">
    <location>
        <begin position="125"/>
        <end position="148"/>
    </location>
</feature>
<reference evidence="3 4" key="1">
    <citation type="journal article" date="2020" name="ISME J.">
        <title>Uncovering the hidden diversity of litter-decomposition mechanisms in mushroom-forming fungi.</title>
        <authorList>
            <person name="Floudas D."/>
            <person name="Bentzer J."/>
            <person name="Ahren D."/>
            <person name="Johansson T."/>
            <person name="Persson P."/>
            <person name="Tunlid A."/>
        </authorList>
    </citation>
    <scope>NUCLEOTIDE SEQUENCE [LARGE SCALE GENOMIC DNA]</scope>
    <source>
        <strain evidence="3 4">CBS 406.79</strain>
    </source>
</reference>
<comment type="caution">
    <text evidence="3">The sequence shown here is derived from an EMBL/GenBank/DDBJ whole genome shotgun (WGS) entry which is preliminary data.</text>
</comment>
<dbReference type="PANTHER" id="PTHR40465:SF1">
    <property type="entry name" value="DUF6534 DOMAIN-CONTAINING PROTEIN"/>
    <property type="match status" value="1"/>
</dbReference>
<name>A0A8H5H8S0_9AGAR</name>
<keyword evidence="1" id="KW-0812">Transmembrane</keyword>
<dbReference type="Proteomes" id="UP000518752">
    <property type="component" value="Unassembled WGS sequence"/>
</dbReference>